<organism evidence="2 3">
    <name type="scientific">Cudoniella acicularis</name>
    <dbReference type="NCBI Taxonomy" id="354080"/>
    <lineage>
        <taxon>Eukaryota</taxon>
        <taxon>Fungi</taxon>
        <taxon>Dikarya</taxon>
        <taxon>Ascomycota</taxon>
        <taxon>Pezizomycotina</taxon>
        <taxon>Leotiomycetes</taxon>
        <taxon>Helotiales</taxon>
        <taxon>Tricladiaceae</taxon>
        <taxon>Cudoniella</taxon>
    </lineage>
</organism>
<dbReference type="GO" id="GO:0047372">
    <property type="term" value="F:monoacylglycerol lipase activity"/>
    <property type="evidence" value="ECO:0007669"/>
    <property type="project" value="TreeGrafter"/>
</dbReference>
<dbReference type="Proteomes" id="UP000566819">
    <property type="component" value="Unassembled WGS sequence"/>
</dbReference>
<evidence type="ECO:0000259" key="1">
    <source>
        <dbReference type="Pfam" id="PF00561"/>
    </source>
</evidence>
<dbReference type="PRINTS" id="PR00111">
    <property type="entry name" value="ABHYDROLASE"/>
</dbReference>
<sequence length="305" mass="34053">MTATPPNKSFTVSSSEHTYTYHHHPPTSASKPTLLFLHGFPSTSHDWRRQISYFSTQGYGILVPDLLGYGQSSKPLETTQYLGSVMAADIITILDHESLHSANHEIVAIGHDWGTYLLSQLASRYPKRFSKFVFVSVPFQPPGKGIDITRVNAMTKRALGLRGGLRRFLEGDKKVEVGKWVGDEREEKEVHHGAFGDSYSPCLNWYKRAIGNVGLEAEKEELERGDFEDRIEKETLMITGTKDAVCLAGHARGVMGSYVEKGKLEIVNIEAGHWIMLEKTGEFNRALEGFLENGVKVEGDEKAKI</sequence>
<dbReference type="Gene3D" id="3.40.50.1820">
    <property type="entry name" value="alpha/beta hydrolase"/>
    <property type="match status" value="1"/>
</dbReference>
<dbReference type="PANTHER" id="PTHR43798">
    <property type="entry name" value="MONOACYLGLYCEROL LIPASE"/>
    <property type="match status" value="1"/>
</dbReference>
<dbReference type="InterPro" id="IPR000639">
    <property type="entry name" value="Epox_hydrolase-like"/>
</dbReference>
<feature type="domain" description="AB hydrolase-1" evidence="1">
    <location>
        <begin position="32"/>
        <end position="279"/>
    </location>
</feature>
<evidence type="ECO:0000313" key="2">
    <source>
        <dbReference type="EMBL" id="KAF4636031.1"/>
    </source>
</evidence>
<dbReference type="InterPro" id="IPR000073">
    <property type="entry name" value="AB_hydrolase_1"/>
</dbReference>
<keyword evidence="3" id="KW-1185">Reference proteome</keyword>
<reference evidence="2 3" key="1">
    <citation type="submission" date="2020-03" db="EMBL/GenBank/DDBJ databases">
        <title>Draft Genome Sequence of Cudoniella acicularis.</title>
        <authorList>
            <person name="Buettner E."/>
            <person name="Kellner H."/>
        </authorList>
    </citation>
    <scope>NUCLEOTIDE SEQUENCE [LARGE SCALE GENOMIC DNA]</scope>
    <source>
        <strain evidence="2 3">DSM 108380</strain>
    </source>
</reference>
<accession>A0A8H4RV60</accession>
<dbReference type="SUPFAM" id="SSF53474">
    <property type="entry name" value="alpha/beta-Hydrolases"/>
    <property type="match status" value="1"/>
</dbReference>
<name>A0A8H4RV60_9HELO</name>
<dbReference type="EMBL" id="JAAMPI010000087">
    <property type="protein sequence ID" value="KAF4636031.1"/>
    <property type="molecule type" value="Genomic_DNA"/>
</dbReference>
<evidence type="ECO:0000313" key="3">
    <source>
        <dbReference type="Proteomes" id="UP000566819"/>
    </source>
</evidence>
<dbReference type="GO" id="GO:0046464">
    <property type="term" value="P:acylglycerol catabolic process"/>
    <property type="evidence" value="ECO:0007669"/>
    <property type="project" value="TreeGrafter"/>
</dbReference>
<dbReference type="PRINTS" id="PR00412">
    <property type="entry name" value="EPOXHYDRLASE"/>
</dbReference>
<dbReference type="InterPro" id="IPR029058">
    <property type="entry name" value="AB_hydrolase_fold"/>
</dbReference>
<dbReference type="OrthoDB" id="284184at2759"/>
<dbReference type="GO" id="GO:0016020">
    <property type="term" value="C:membrane"/>
    <property type="evidence" value="ECO:0007669"/>
    <property type="project" value="TreeGrafter"/>
</dbReference>
<proteinExistence type="predicted"/>
<dbReference type="PANTHER" id="PTHR43798:SF33">
    <property type="entry name" value="HYDROLASE, PUTATIVE (AFU_ORTHOLOGUE AFUA_2G14860)-RELATED"/>
    <property type="match status" value="1"/>
</dbReference>
<dbReference type="Pfam" id="PF00561">
    <property type="entry name" value="Abhydrolase_1"/>
    <property type="match status" value="1"/>
</dbReference>
<comment type="caution">
    <text evidence="2">The sequence shown here is derived from an EMBL/GenBank/DDBJ whole genome shotgun (WGS) entry which is preliminary data.</text>
</comment>
<protein>
    <recommendedName>
        <fullName evidence="1">AB hydrolase-1 domain-containing protein</fullName>
    </recommendedName>
</protein>
<dbReference type="InterPro" id="IPR050266">
    <property type="entry name" value="AB_hydrolase_sf"/>
</dbReference>
<dbReference type="AlphaFoldDB" id="A0A8H4RV60"/>
<gene>
    <name evidence="2" type="ORF">G7Y89_g2058</name>
</gene>